<name>A0A062VHZ0_9PROT</name>
<proteinExistence type="predicted"/>
<feature type="chain" id="PRO_5001619775" description="Lipoprotein" evidence="1">
    <location>
        <begin position="37"/>
        <end position="542"/>
    </location>
</feature>
<accession>A0A062VHZ0</accession>
<dbReference type="AlphaFoldDB" id="A0A062VHZ0"/>
<dbReference type="OrthoDB" id="7315565at2"/>
<dbReference type="PATRIC" id="fig|1280954.3.peg.339"/>
<evidence type="ECO:0000313" key="2">
    <source>
        <dbReference type="EMBL" id="KDA00078.1"/>
    </source>
</evidence>
<reference evidence="2 3" key="1">
    <citation type="journal article" date="2014" name="Antonie Van Leeuwenhoek">
        <title>Hyphomonas beringensis sp. nov. and Hyphomonas chukchiensis sp. nov., isolated from surface seawater of the Bering Sea and Chukchi Sea.</title>
        <authorList>
            <person name="Li C."/>
            <person name="Lai Q."/>
            <person name="Li G."/>
            <person name="Dong C."/>
            <person name="Wang J."/>
            <person name="Liao Y."/>
            <person name="Shao Z."/>
        </authorList>
    </citation>
    <scope>NUCLEOTIDE SEQUENCE [LARGE SCALE GENOMIC DNA]</scope>
    <source>
        <strain evidence="2 3">PS728</strain>
    </source>
</reference>
<keyword evidence="1" id="KW-0732">Signal</keyword>
<dbReference type="EMBL" id="ARYM01000002">
    <property type="protein sequence ID" value="KDA00078.1"/>
    <property type="molecule type" value="Genomic_DNA"/>
</dbReference>
<dbReference type="Proteomes" id="UP000027100">
    <property type="component" value="Unassembled WGS sequence"/>
</dbReference>
<protein>
    <recommendedName>
        <fullName evidence="4">Lipoprotein</fullName>
    </recommendedName>
</protein>
<dbReference type="RefSeq" id="WP_051612167.1">
    <property type="nucleotide sequence ID" value="NZ_ARYM01000002.1"/>
</dbReference>
<organism evidence="2 3">
    <name type="scientific">Hyphomonas polymorpha PS728</name>
    <dbReference type="NCBI Taxonomy" id="1280954"/>
    <lineage>
        <taxon>Bacteria</taxon>
        <taxon>Pseudomonadati</taxon>
        <taxon>Pseudomonadota</taxon>
        <taxon>Alphaproteobacteria</taxon>
        <taxon>Hyphomonadales</taxon>
        <taxon>Hyphomonadaceae</taxon>
        <taxon>Hyphomonas</taxon>
    </lineage>
</organism>
<evidence type="ECO:0000256" key="1">
    <source>
        <dbReference type="SAM" id="SignalP"/>
    </source>
</evidence>
<sequence length="542" mass="60087">MFHRAADTPDRKTARRPLRSALCAGLCAAIAGPAAADDLTLFLEDFSAVISKVQLARTITLLCNERDPEYAAARSAKTEAWESENEVALFDTLIEGVATKYSQLRPELESIGAQARTQILPQLEAEPEACGKMDELLAKEDMTLRPKIRSLLQKADDLGVRLDSAAPEAPPEIIPLSRLSAMLLDLMEEVAPAEEASANRKTREARGDYAETWLQARGPLSTFGRVISQRDLREWRGDHQSRYTLSCRSFANDAEETAFAAAAGENRVVTGRLRHFVETQDGGTITLDACTLAPAKLQPALMLQPEDVAGLVDRPLDVSEAYAGPRAGPSMRSIDRVIYDADFSTRMDGFGNGYVDRNEAIYVLQKDGSAFLHEWPFPVTDVNTDLLRKREPGKWYKWSARGKDIVLRPADGGEILILKAPARLRPIGNGARLDKEYYYLQIAMMGARSDRSYAFRQNGELDFTRSGFVAGNIGASYIIVSGGKGDDRQTGQKYRFEDYALIIETAEGEERQFFAIRDGDKPAAPEEIFVKGEVYWEKGKEE</sequence>
<evidence type="ECO:0008006" key="4">
    <source>
        <dbReference type="Google" id="ProtNLM"/>
    </source>
</evidence>
<dbReference type="eggNOG" id="ENOG5033GW4">
    <property type="taxonomic scope" value="Bacteria"/>
</dbReference>
<gene>
    <name evidence="2" type="ORF">HPO_01652</name>
</gene>
<keyword evidence="3" id="KW-1185">Reference proteome</keyword>
<evidence type="ECO:0000313" key="3">
    <source>
        <dbReference type="Proteomes" id="UP000027100"/>
    </source>
</evidence>
<feature type="signal peptide" evidence="1">
    <location>
        <begin position="1"/>
        <end position="36"/>
    </location>
</feature>
<comment type="caution">
    <text evidence="2">The sequence shown here is derived from an EMBL/GenBank/DDBJ whole genome shotgun (WGS) entry which is preliminary data.</text>
</comment>